<evidence type="ECO:0000313" key="2">
    <source>
        <dbReference type="Proteomes" id="UP001066276"/>
    </source>
</evidence>
<dbReference type="Proteomes" id="UP001066276">
    <property type="component" value="Chromosome 3_1"/>
</dbReference>
<evidence type="ECO:0000313" key="1">
    <source>
        <dbReference type="EMBL" id="KAJ1190262.1"/>
    </source>
</evidence>
<gene>
    <name evidence="1" type="ORF">NDU88_007000</name>
</gene>
<comment type="caution">
    <text evidence="1">The sequence shown here is derived from an EMBL/GenBank/DDBJ whole genome shotgun (WGS) entry which is preliminary data.</text>
</comment>
<accession>A0AAV7URP9</accession>
<organism evidence="1 2">
    <name type="scientific">Pleurodeles waltl</name>
    <name type="common">Iberian ribbed newt</name>
    <dbReference type="NCBI Taxonomy" id="8319"/>
    <lineage>
        <taxon>Eukaryota</taxon>
        <taxon>Metazoa</taxon>
        <taxon>Chordata</taxon>
        <taxon>Craniata</taxon>
        <taxon>Vertebrata</taxon>
        <taxon>Euteleostomi</taxon>
        <taxon>Amphibia</taxon>
        <taxon>Batrachia</taxon>
        <taxon>Caudata</taxon>
        <taxon>Salamandroidea</taxon>
        <taxon>Salamandridae</taxon>
        <taxon>Pleurodelinae</taxon>
        <taxon>Pleurodeles</taxon>
    </lineage>
</organism>
<proteinExistence type="predicted"/>
<reference evidence="1" key="1">
    <citation type="journal article" date="2022" name="bioRxiv">
        <title>Sequencing and chromosome-scale assembly of the giantPleurodeles waltlgenome.</title>
        <authorList>
            <person name="Brown T."/>
            <person name="Elewa A."/>
            <person name="Iarovenko S."/>
            <person name="Subramanian E."/>
            <person name="Araus A.J."/>
            <person name="Petzold A."/>
            <person name="Susuki M."/>
            <person name="Suzuki K.-i.T."/>
            <person name="Hayashi T."/>
            <person name="Toyoda A."/>
            <person name="Oliveira C."/>
            <person name="Osipova E."/>
            <person name="Leigh N.D."/>
            <person name="Simon A."/>
            <person name="Yun M.H."/>
        </authorList>
    </citation>
    <scope>NUCLEOTIDE SEQUENCE</scope>
    <source>
        <strain evidence="1">20211129_DDA</strain>
        <tissue evidence="1">Liver</tissue>
    </source>
</reference>
<name>A0AAV7URP9_PLEWA</name>
<keyword evidence="2" id="KW-1185">Reference proteome</keyword>
<dbReference type="EMBL" id="JANPWB010000005">
    <property type="protein sequence ID" value="KAJ1190262.1"/>
    <property type="molecule type" value="Genomic_DNA"/>
</dbReference>
<protein>
    <submittedName>
        <fullName evidence="1">Uncharacterized protein</fullName>
    </submittedName>
</protein>
<dbReference type="AlphaFoldDB" id="A0AAV7URP9"/>
<sequence>MCRVRAGFRRTGAKAHSVCYLFQEPRVISRGALTLEAQAGSGVAGAAFFHSSGVLNRRTLPEVGGAPSHRLGNRVRCPACFVGLALLLSS</sequence>